<dbReference type="InterPro" id="IPR029759">
    <property type="entry name" value="GPX_AS"/>
</dbReference>
<protein>
    <recommendedName>
        <fullName evidence="4">Glutathione peroxidase</fullName>
    </recommendedName>
</protein>
<evidence type="ECO:0000256" key="1">
    <source>
        <dbReference type="ARBA" id="ARBA00006926"/>
    </source>
</evidence>
<dbReference type="InterPro" id="IPR036249">
    <property type="entry name" value="Thioredoxin-like_sf"/>
</dbReference>
<dbReference type="Gene3D" id="3.40.30.10">
    <property type="entry name" value="Glutaredoxin"/>
    <property type="match status" value="1"/>
</dbReference>
<dbReference type="PROSITE" id="PS51355">
    <property type="entry name" value="GLUTATHIONE_PEROXID_3"/>
    <property type="match status" value="1"/>
</dbReference>
<dbReference type="PRINTS" id="PR01011">
    <property type="entry name" value="GLUTPROXDASE"/>
</dbReference>
<dbReference type="PIRSF" id="PIRSF000303">
    <property type="entry name" value="Glutathion_perox"/>
    <property type="match status" value="1"/>
</dbReference>
<evidence type="ECO:0000256" key="3">
    <source>
        <dbReference type="ARBA" id="ARBA00023002"/>
    </source>
</evidence>
<keyword evidence="3 4" id="KW-0560">Oxidoreductase</keyword>
<name>A0ABW3C8I1_SPHXN</name>
<dbReference type="PANTHER" id="PTHR11592:SF40">
    <property type="entry name" value="THIOREDOXIN_GLUTATHIONE PEROXIDASE BTUE"/>
    <property type="match status" value="1"/>
</dbReference>
<keyword evidence="6" id="KW-1185">Reference proteome</keyword>
<organism evidence="5 6">
    <name type="scientific">Sphingosinicella xenopeptidilytica</name>
    <dbReference type="NCBI Taxonomy" id="364098"/>
    <lineage>
        <taxon>Bacteria</taxon>
        <taxon>Pseudomonadati</taxon>
        <taxon>Pseudomonadota</taxon>
        <taxon>Alphaproteobacteria</taxon>
        <taxon>Sphingomonadales</taxon>
        <taxon>Sphingosinicellaceae</taxon>
        <taxon>Sphingosinicella</taxon>
    </lineage>
</organism>
<comment type="caution">
    <text evidence="5">The sequence shown here is derived from an EMBL/GenBank/DDBJ whole genome shotgun (WGS) entry which is preliminary data.</text>
</comment>
<dbReference type="Pfam" id="PF00255">
    <property type="entry name" value="GSHPx"/>
    <property type="match status" value="1"/>
</dbReference>
<evidence type="ECO:0000313" key="6">
    <source>
        <dbReference type="Proteomes" id="UP001597124"/>
    </source>
</evidence>
<evidence type="ECO:0000313" key="5">
    <source>
        <dbReference type="EMBL" id="MFD0849782.1"/>
    </source>
</evidence>
<dbReference type="PROSITE" id="PS00460">
    <property type="entry name" value="GLUTATHIONE_PEROXID_1"/>
    <property type="match status" value="1"/>
</dbReference>
<evidence type="ECO:0000256" key="2">
    <source>
        <dbReference type="ARBA" id="ARBA00022559"/>
    </source>
</evidence>
<dbReference type="CDD" id="cd00340">
    <property type="entry name" value="GSH_Peroxidase"/>
    <property type="match status" value="1"/>
</dbReference>
<evidence type="ECO:0000256" key="4">
    <source>
        <dbReference type="RuleBase" id="RU000499"/>
    </source>
</evidence>
<keyword evidence="2 4" id="KW-0575">Peroxidase</keyword>
<dbReference type="InterPro" id="IPR000889">
    <property type="entry name" value="Glutathione_peroxidase"/>
</dbReference>
<dbReference type="Proteomes" id="UP001597124">
    <property type="component" value="Unassembled WGS sequence"/>
</dbReference>
<dbReference type="EMBL" id="JBHTIK010000012">
    <property type="protein sequence ID" value="MFD0849782.1"/>
    <property type="molecule type" value="Genomic_DNA"/>
</dbReference>
<reference evidence="6" key="1">
    <citation type="journal article" date="2019" name="Int. J. Syst. Evol. Microbiol.">
        <title>The Global Catalogue of Microorganisms (GCM) 10K type strain sequencing project: providing services to taxonomists for standard genome sequencing and annotation.</title>
        <authorList>
            <consortium name="The Broad Institute Genomics Platform"/>
            <consortium name="The Broad Institute Genome Sequencing Center for Infectious Disease"/>
            <person name="Wu L."/>
            <person name="Ma J."/>
        </authorList>
    </citation>
    <scope>NUCLEOTIDE SEQUENCE [LARGE SCALE GENOMIC DNA]</scope>
    <source>
        <strain evidence="6">CCUG 52537</strain>
    </source>
</reference>
<gene>
    <name evidence="5" type="ORF">ACFQ00_15715</name>
</gene>
<accession>A0ABW3C8I1</accession>
<dbReference type="SUPFAM" id="SSF52833">
    <property type="entry name" value="Thioredoxin-like"/>
    <property type="match status" value="1"/>
</dbReference>
<dbReference type="PANTHER" id="PTHR11592">
    <property type="entry name" value="GLUTATHIONE PEROXIDASE"/>
    <property type="match status" value="1"/>
</dbReference>
<comment type="similarity">
    <text evidence="1 4">Belongs to the glutathione peroxidase family.</text>
</comment>
<dbReference type="GO" id="GO:0004601">
    <property type="term" value="F:peroxidase activity"/>
    <property type="evidence" value="ECO:0007669"/>
    <property type="project" value="UniProtKB-KW"/>
</dbReference>
<dbReference type="RefSeq" id="WP_381492878.1">
    <property type="nucleotide sequence ID" value="NZ_JBHTIK010000012.1"/>
</dbReference>
<sequence length="182" mass="19222">MTTISEIPLKKIDGSAATLGDYAGKALLVVNVASKCGLTPQYDGLEALYAQKKDAGLVVLGFPANDFAGQEPGTDGEIADFCRSTFGVDFPMFSKIAVTGADRHPLYGALVAARPQATQNPDGDLRAKLEKHGLAPTDPTGVMWNFEKFLIGRDGKVVGRFAPDITPDDPVLVKAIDEALSA</sequence>
<proteinExistence type="inferred from homology"/>